<dbReference type="InterPro" id="IPR003016">
    <property type="entry name" value="2-oxoA_DH_lipoyl-BS"/>
</dbReference>
<dbReference type="InterPro" id="IPR033753">
    <property type="entry name" value="GCV_H/Fam206"/>
</dbReference>
<dbReference type="InterPro" id="IPR017453">
    <property type="entry name" value="GCV_H_sub"/>
</dbReference>
<sequence length="131" mass="14064">MSDLTFPADLRYTQDHEWARKDGNAVVVGITAFAQSQLGDVVYVELPEPGKTVTAGESFGVVESTKAVSELIAPVTGTVVERNDPLVDSPEKVNDDPYDAGWMIKVEPADPSAFDKLMDAAAYGEFVAKQG</sequence>
<dbReference type="GO" id="GO:0005829">
    <property type="term" value="C:cytosol"/>
    <property type="evidence" value="ECO:0007669"/>
    <property type="project" value="TreeGrafter"/>
</dbReference>
<dbReference type="InterPro" id="IPR002930">
    <property type="entry name" value="GCV_H"/>
</dbReference>
<dbReference type="NCBIfam" id="NF002270">
    <property type="entry name" value="PRK01202.1"/>
    <property type="match status" value="1"/>
</dbReference>
<dbReference type="RefSeq" id="WP_050724345.1">
    <property type="nucleotide sequence ID" value="NZ_CP012332.1"/>
</dbReference>
<protein>
    <recommendedName>
        <fullName evidence="3">Glycine cleavage system H protein</fullName>
    </recommendedName>
</protein>
<dbReference type="Pfam" id="PF01597">
    <property type="entry name" value="GCV_H"/>
    <property type="match status" value="1"/>
</dbReference>
<feature type="domain" description="Lipoyl-binding" evidence="5">
    <location>
        <begin position="25"/>
        <end position="107"/>
    </location>
</feature>
<dbReference type="PROSITE" id="PS00189">
    <property type="entry name" value="LIPOYL"/>
    <property type="match status" value="1"/>
</dbReference>
<reference evidence="6 7" key="1">
    <citation type="submission" date="2015-08" db="EMBL/GenBank/DDBJ databases">
        <authorList>
            <person name="Babu N.S."/>
            <person name="Beckwith C.J."/>
            <person name="Beseler K.G."/>
            <person name="Brison A."/>
            <person name="Carone J.V."/>
            <person name="Caskin T.P."/>
            <person name="Diamond M."/>
            <person name="Durham M.E."/>
            <person name="Foxe J.M."/>
            <person name="Go M."/>
            <person name="Henderson B.A."/>
            <person name="Jones I.B."/>
            <person name="McGettigan J.A."/>
            <person name="Micheletti S.J."/>
            <person name="Nasrallah M.E."/>
            <person name="Ortiz D."/>
            <person name="Piller C.R."/>
            <person name="Privatt S.R."/>
            <person name="Schneider S.L."/>
            <person name="Sharp S."/>
            <person name="Smith T.C."/>
            <person name="Stanton J.D."/>
            <person name="Ullery H.E."/>
            <person name="Wilson R.J."/>
            <person name="Serrano M.G."/>
            <person name="Buck G."/>
            <person name="Lee V."/>
            <person name="Wang Y."/>
            <person name="Carvalho R."/>
            <person name="Voegtly L."/>
            <person name="Shi R."/>
            <person name="Duckworth R."/>
            <person name="Johnson A."/>
            <person name="Loviza R."/>
            <person name="Walstead R."/>
            <person name="Shah Z."/>
            <person name="Kiflezghi M."/>
            <person name="Wade K."/>
            <person name="Ball S.L."/>
            <person name="Bradley K.W."/>
            <person name="Asai D.J."/>
            <person name="Bowman C.A."/>
            <person name="Russell D.A."/>
            <person name="Pope W.H."/>
            <person name="Jacobs-Sera D."/>
            <person name="Hendrix R.W."/>
            <person name="Hatfull G.F."/>
        </authorList>
    </citation>
    <scope>NUCLEOTIDE SEQUENCE [LARGE SCALE GENOMIC DNA]</scope>
    <source>
        <strain evidence="6 7">DSM 27710</strain>
    </source>
</reference>
<dbReference type="EMBL" id="CP012332">
    <property type="protein sequence ID" value="AKU89807.1"/>
    <property type="molecule type" value="Genomic_DNA"/>
</dbReference>
<feature type="modified residue" description="N6-lipoyllysine" evidence="3 4">
    <location>
        <position position="66"/>
    </location>
</feature>
<dbReference type="KEGG" id="vin:AKJ08_0194"/>
<dbReference type="SUPFAM" id="SSF51230">
    <property type="entry name" value="Single hybrid motif"/>
    <property type="match status" value="1"/>
</dbReference>
<keyword evidence="7" id="KW-1185">Reference proteome</keyword>
<evidence type="ECO:0000313" key="7">
    <source>
        <dbReference type="Proteomes" id="UP000055590"/>
    </source>
</evidence>
<dbReference type="PATRIC" id="fig|1391653.3.peg.206"/>
<dbReference type="NCBIfam" id="TIGR00527">
    <property type="entry name" value="gcvH"/>
    <property type="match status" value="1"/>
</dbReference>
<dbReference type="PANTHER" id="PTHR11715">
    <property type="entry name" value="GLYCINE CLEAVAGE SYSTEM H PROTEIN"/>
    <property type="match status" value="1"/>
</dbReference>
<dbReference type="OrthoDB" id="9796712at2"/>
<comment type="similarity">
    <text evidence="1 3">Belongs to the GcvH family.</text>
</comment>
<evidence type="ECO:0000256" key="3">
    <source>
        <dbReference type="HAMAP-Rule" id="MF_00272"/>
    </source>
</evidence>
<keyword evidence="2 3" id="KW-0450">Lipoyl</keyword>
<dbReference type="CDD" id="cd06848">
    <property type="entry name" value="GCS_H"/>
    <property type="match status" value="1"/>
</dbReference>
<dbReference type="Proteomes" id="UP000055590">
    <property type="component" value="Chromosome"/>
</dbReference>
<dbReference type="PROSITE" id="PS50968">
    <property type="entry name" value="BIOTINYL_LIPOYL"/>
    <property type="match status" value="1"/>
</dbReference>
<comment type="function">
    <text evidence="3">The glycine cleavage system catalyzes the degradation of glycine. The H protein shuttles the methylamine group of glycine from the P protein to the T protein.</text>
</comment>
<gene>
    <name evidence="3" type="primary">gcvH</name>
    <name evidence="6" type="ORF">AKJ08_0194</name>
</gene>
<organism evidence="6 7">
    <name type="scientific">Vulgatibacter incomptus</name>
    <dbReference type="NCBI Taxonomy" id="1391653"/>
    <lineage>
        <taxon>Bacteria</taxon>
        <taxon>Pseudomonadati</taxon>
        <taxon>Myxococcota</taxon>
        <taxon>Myxococcia</taxon>
        <taxon>Myxococcales</taxon>
        <taxon>Cystobacterineae</taxon>
        <taxon>Vulgatibacteraceae</taxon>
        <taxon>Vulgatibacter</taxon>
    </lineage>
</organism>
<dbReference type="AlphaFoldDB" id="A0A0K1P8H9"/>
<evidence type="ECO:0000256" key="1">
    <source>
        <dbReference type="ARBA" id="ARBA00009249"/>
    </source>
</evidence>
<dbReference type="STRING" id="1391653.AKJ08_0194"/>
<evidence type="ECO:0000256" key="2">
    <source>
        <dbReference type="ARBA" id="ARBA00022823"/>
    </source>
</evidence>
<proteinExistence type="inferred from homology"/>
<dbReference type="GO" id="GO:0009249">
    <property type="term" value="P:protein lipoylation"/>
    <property type="evidence" value="ECO:0007669"/>
    <property type="project" value="TreeGrafter"/>
</dbReference>
<dbReference type="GO" id="GO:0019464">
    <property type="term" value="P:glycine decarboxylation via glycine cleavage system"/>
    <property type="evidence" value="ECO:0007669"/>
    <property type="project" value="UniProtKB-UniRule"/>
</dbReference>
<evidence type="ECO:0000256" key="4">
    <source>
        <dbReference type="PIRSR" id="PIRSR617453-50"/>
    </source>
</evidence>
<comment type="subunit">
    <text evidence="3">The glycine cleavage system is composed of four proteins: P, T, L and H.</text>
</comment>
<comment type="cofactor">
    <cofactor evidence="3">
        <name>(R)-lipoate</name>
        <dbReference type="ChEBI" id="CHEBI:83088"/>
    </cofactor>
    <text evidence="3">Binds 1 lipoyl cofactor covalently.</text>
</comment>
<dbReference type="InterPro" id="IPR011053">
    <property type="entry name" value="Single_hybrid_motif"/>
</dbReference>
<name>A0A0K1P8H9_9BACT</name>
<dbReference type="Gene3D" id="2.40.50.100">
    <property type="match status" value="1"/>
</dbReference>
<evidence type="ECO:0000313" key="6">
    <source>
        <dbReference type="EMBL" id="AKU89807.1"/>
    </source>
</evidence>
<accession>A0A0K1P8H9</accession>
<dbReference type="InterPro" id="IPR000089">
    <property type="entry name" value="Biotin_lipoyl"/>
</dbReference>
<evidence type="ECO:0000259" key="5">
    <source>
        <dbReference type="PROSITE" id="PS50968"/>
    </source>
</evidence>
<dbReference type="GO" id="GO:0005960">
    <property type="term" value="C:glycine cleavage complex"/>
    <property type="evidence" value="ECO:0007669"/>
    <property type="project" value="InterPro"/>
</dbReference>
<dbReference type="HAMAP" id="MF_00272">
    <property type="entry name" value="GcvH"/>
    <property type="match status" value="1"/>
</dbReference>
<dbReference type="PANTHER" id="PTHR11715:SF3">
    <property type="entry name" value="GLYCINE CLEAVAGE SYSTEM H PROTEIN-RELATED"/>
    <property type="match status" value="1"/>
</dbReference>